<dbReference type="InterPro" id="IPR003954">
    <property type="entry name" value="RRM_euk-type"/>
</dbReference>
<dbReference type="InterPro" id="IPR051945">
    <property type="entry name" value="RRM_MRD1_RNA_proc_ribogen"/>
</dbReference>
<dbReference type="OMA" id="FNNTCIQ"/>
<evidence type="ECO:0000256" key="3">
    <source>
        <dbReference type="ARBA" id="ARBA00022884"/>
    </source>
</evidence>
<feature type="domain" description="RRM" evidence="7">
    <location>
        <begin position="422"/>
        <end position="494"/>
    </location>
</feature>
<dbReference type="GO" id="GO:0003729">
    <property type="term" value="F:mRNA binding"/>
    <property type="evidence" value="ECO:0007669"/>
    <property type="project" value="TreeGrafter"/>
</dbReference>
<dbReference type="GO" id="GO:0000472">
    <property type="term" value="P:endonucleolytic cleavage to generate mature 5'-end of SSU-rRNA from (SSU-rRNA, 5.8S rRNA, LSU-rRNA)"/>
    <property type="evidence" value="ECO:0007669"/>
    <property type="project" value="EnsemblFungi"/>
</dbReference>
<evidence type="ECO:0000313" key="8">
    <source>
        <dbReference type="EMBL" id="EPZ33910.1"/>
    </source>
</evidence>
<feature type="compositionally biased region" description="Basic and acidic residues" evidence="6">
    <location>
        <begin position="94"/>
        <end position="112"/>
    </location>
</feature>
<comment type="subcellular location">
    <subcellularLocation>
        <location evidence="1">Nucleus</location>
    </subcellularLocation>
</comment>
<keyword evidence="3 5" id="KW-0694">RNA-binding</keyword>
<protein>
    <submittedName>
        <fullName evidence="8">RNA recognition motif domain-containing protein</fullName>
    </submittedName>
</protein>
<dbReference type="Proteomes" id="UP000030755">
    <property type="component" value="Unassembled WGS sequence"/>
</dbReference>
<dbReference type="CDD" id="cd12317">
    <property type="entry name" value="RRM4_RBM19_RRM3_MRD1"/>
    <property type="match status" value="1"/>
</dbReference>
<dbReference type="GO" id="GO:0042134">
    <property type="term" value="F:rRNA primary transcript binding"/>
    <property type="evidence" value="ECO:0007669"/>
    <property type="project" value="EnsemblFungi"/>
</dbReference>
<dbReference type="PANTHER" id="PTHR48039:SF5">
    <property type="entry name" value="RNA-BINDING PROTEIN 28"/>
    <property type="match status" value="1"/>
</dbReference>
<evidence type="ECO:0000256" key="1">
    <source>
        <dbReference type="ARBA" id="ARBA00004123"/>
    </source>
</evidence>
<dbReference type="InterPro" id="IPR012677">
    <property type="entry name" value="Nucleotide-bd_a/b_plait_sf"/>
</dbReference>
<dbReference type="Gene3D" id="3.30.70.330">
    <property type="match status" value="5"/>
</dbReference>
<evidence type="ECO:0000259" key="7">
    <source>
        <dbReference type="PROSITE" id="PS50102"/>
    </source>
</evidence>
<accession>A0A075AUS2</accession>
<evidence type="ECO:0000256" key="6">
    <source>
        <dbReference type="SAM" id="MobiDB-lite"/>
    </source>
</evidence>
<dbReference type="SMART" id="SM00360">
    <property type="entry name" value="RRM"/>
    <property type="match status" value="5"/>
</dbReference>
<feature type="domain" description="RRM" evidence="7">
    <location>
        <begin position="242"/>
        <end position="320"/>
    </location>
</feature>
<gene>
    <name evidence="8" type="ORF">O9G_002473</name>
</gene>
<feature type="domain" description="RRM" evidence="7">
    <location>
        <begin position="527"/>
        <end position="610"/>
    </location>
</feature>
<dbReference type="HOGENOM" id="CLU_008479_0_0_1"/>
<dbReference type="CDD" id="cd12320">
    <property type="entry name" value="RRM6_RBM19_RRM5_MRD1"/>
    <property type="match status" value="1"/>
</dbReference>
<feature type="region of interest" description="Disordered" evidence="6">
    <location>
        <begin position="85"/>
        <end position="112"/>
    </location>
</feature>
<evidence type="ECO:0000256" key="5">
    <source>
        <dbReference type="PROSITE-ProRule" id="PRU00176"/>
    </source>
</evidence>
<proteinExistence type="predicted"/>
<dbReference type="PANTHER" id="PTHR48039">
    <property type="entry name" value="RNA-BINDING MOTIF PROTEIN 14B"/>
    <property type="match status" value="1"/>
</dbReference>
<dbReference type="PROSITE" id="PS50102">
    <property type="entry name" value="RRM"/>
    <property type="match status" value="5"/>
</dbReference>
<dbReference type="GO" id="GO:0000480">
    <property type="term" value="P:endonucleolytic cleavage in 5'-ETS of tricistronic rRNA transcript (SSU-rRNA, 5.8S rRNA, LSU-rRNA)"/>
    <property type="evidence" value="ECO:0007669"/>
    <property type="project" value="EnsemblFungi"/>
</dbReference>
<dbReference type="GO" id="GO:0030686">
    <property type="term" value="C:90S preribosome"/>
    <property type="evidence" value="ECO:0007669"/>
    <property type="project" value="EnsemblFungi"/>
</dbReference>
<feature type="domain" description="RRM" evidence="7">
    <location>
        <begin position="2"/>
        <end position="79"/>
    </location>
</feature>
<dbReference type="InterPro" id="IPR000504">
    <property type="entry name" value="RRM_dom"/>
</dbReference>
<organism evidence="8 9">
    <name type="scientific">Rozella allomycis (strain CSF55)</name>
    <dbReference type="NCBI Taxonomy" id="988480"/>
    <lineage>
        <taxon>Eukaryota</taxon>
        <taxon>Fungi</taxon>
        <taxon>Fungi incertae sedis</taxon>
        <taxon>Cryptomycota</taxon>
        <taxon>Cryptomycota incertae sedis</taxon>
        <taxon>Rozella</taxon>
    </lineage>
</organism>
<evidence type="ECO:0000256" key="4">
    <source>
        <dbReference type="ARBA" id="ARBA00023242"/>
    </source>
</evidence>
<feature type="domain" description="RRM" evidence="7">
    <location>
        <begin position="631"/>
        <end position="708"/>
    </location>
</feature>
<dbReference type="OrthoDB" id="439639at2759"/>
<keyword evidence="4" id="KW-0539">Nucleus</keyword>
<dbReference type="SMART" id="SM00361">
    <property type="entry name" value="RRM_1"/>
    <property type="match status" value="2"/>
</dbReference>
<dbReference type="Pfam" id="PF00076">
    <property type="entry name" value="RRM_1"/>
    <property type="match status" value="5"/>
</dbReference>
<dbReference type="GO" id="GO:0034462">
    <property type="term" value="P:small-subunit processome assembly"/>
    <property type="evidence" value="ECO:0007669"/>
    <property type="project" value="EnsemblFungi"/>
</dbReference>
<dbReference type="CDD" id="cd12318">
    <property type="entry name" value="RRM5_RBM19_like"/>
    <property type="match status" value="1"/>
</dbReference>
<dbReference type="InterPro" id="IPR035979">
    <property type="entry name" value="RBD_domain_sf"/>
</dbReference>
<dbReference type="AlphaFoldDB" id="A0A075AUS2"/>
<dbReference type="EMBL" id="KE561022">
    <property type="protein sequence ID" value="EPZ33910.1"/>
    <property type="molecule type" value="Genomic_DNA"/>
</dbReference>
<dbReference type="GO" id="GO:0000447">
    <property type="term" value="P:endonucleolytic cleavage in ITS1 to separate SSU-rRNA from 5.8S rRNA and LSU-rRNA from tricistronic rRNA transcript (SSU-rRNA, 5.8S rRNA, LSU-rRNA)"/>
    <property type="evidence" value="ECO:0007669"/>
    <property type="project" value="EnsemblFungi"/>
</dbReference>
<dbReference type="InterPro" id="IPR034423">
    <property type="entry name" value="RBM19_RRM5"/>
</dbReference>
<dbReference type="GO" id="GO:0032040">
    <property type="term" value="C:small-subunit processome"/>
    <property type="evidence" value="ECO:0007669"/>
    <property type="project" value="EnsemblFungi"/>
</dbReference>
<sequence length="747" mass="85429">MSRIIVKNLPKHTTEESIKAKFGLKGDITDIKMMKTSSGVFRRFAFIGFKTEEQAKNSAEYFNNTFIDTSKISVEVAKPIGSQDLNRPWSKYSKKPEEGKEKDKEKKEDKKKDIKKQFNDLLNLEQDGKLQEFINVMKPNATQKTWANDDGNNIEIKKNEKARTKGGVTFDSDSEDDENYQEFKFKESDDESEAEVEDIIINEDSKLENETLAEEGNANLKKMLALEQPKENNETDVILDTGRLFIRNLSYTCSEDELNELCSKFGPISSINMPIDKETKKIKGYAYVTFMIPEHAVKAYMELDHSIFQGRLLHVIPAKEKIVDGLPVEPKNYKEVKEKKLKEKAQDKTNWNLMFMNPDAIMKCISNEMKVSKSELLNPESDNLAVRMAVAETHVINETKSFLEQNGIDLLSLDEDAERSNKVIVVKNIPFETTVSEIRRVFSRFGSLGRVLIPPTRTLAIVEFIEPTEAKSAFKNLAYSRFKSVPLYLEWAPSLMLNKPFEGHKLETETVEPIENTEVPSGPIQLFSVFIKNLNFNTTEETLKTHFESIGNLKSVTIAKKKDLKNPGKWLSMGYGFAEFSDKESALKAINVLQNVVIDGHAISLKFSTRSINGSNQSKVISKTKENKNCTKLAVKNVPFEATLSEIKSLFKSFGNIKNIRIPKKFDRSHRGFAFVEFFSHEEAKKAMEELYHTHLYGRHLVFEWAAQDESIEDLKEKAKRQISSMNVKIPNNKKIKMKDDVEDEFQ</sequence>
<keyword evidence="9" id="KW-1185">Reference proteome</keyword>
<reference evidence="8 9" key="1">
    <citation type="journal article" date="2013" name="Curr. Biol.">
        <title>Shared signatures of parasitism and phylogenomics unite Cryptomycota and microsporidia.</title>
        <authorList>
            <person name="James T.Y."/>
            <person name="Pelin A."/>
            <person name="Bonen L."/>
            <person name="Ahrendt S."/>
            <person name="Sain D."/>
            <person name="Corradi N."/>
            <person name="Stajich J.E."/>
        </authorList>
    </citation>
    <scope>NUCLEOTIDE SEQUENCE [LARGE SCALE GENOMIC DNA]</scope>
    <source>
        <strain evidence="8 9">CSF55</strain>
    </source>
</reference>
<dbReference type="FunFam" id="3.30.70.330:FF:000442">
    <property type="entry name" value="Multiple RNA-binding domain-containing protein 1"/>
    <property type="match status" value="1"/>
</dbReference>
<dbReference type="STRING" id="988480.A0A075AUS2"/>
<dbReference type="SUPFAM" id="SSF54928">
    <property type="entry name" value="RNA-binding domain, RBD"/>
    <property type="match status" value="4"/>
</dbReference>
<dbReference type="CDD" id="cd12565">
    <property type="entry name" value="RRM1_MRD1"/>
    <property type="match status" value="1"/>
</dbReference>
<name>A0A075AUS2_ROZAC</name>
<keyword evidence="2" id="KW-0677">Repeat</keyword>
<evidence type="ECO:0000256" key="2">
    <source>
        <dbReference type="ARBA" id="ARBA00022737"/>
    </source>
</evidence>
<evidence type="ECO:0000313" key="9">
    <source>
        <dbReference type="Proteomes" id="UP000030755"/>
    </source>
</evidence>